<evidence type="ECO:0000256" key="1">
    <source>
        <dbReference type="ARBA" id="ARBA00001232"/>
    </source>
</evidence>
<keyword evidence="12" id="KW-0012">Acyltransferase</keyword>
<accession>A0A5K1I480</accession>
<comment type="pathway">
    <text evidence="10">Lipid metabolism; phospholipid metabolism.</text>
</comment>
<evidence type="ECO:0000256" key="8">
    <source>
        <dbReference type="ARBA" id="ARBA00024069"/>
    </source>
</evidence>
<keyword evidence="5 10" id="KW-0443">Lipid metabolism</keyword>
<dbReference type="GO" id="GO:0008654">
    <property type="term" value="P:phospholipid biosynthetic process"/>
    <property type="evidence" value="ECO:0007669"/>
    <property type="project" value="UniProtKB-KW"/>
</dbReference>
<dbReference type="AlphaFoldDB" id="A0A5K1I480"/>
<dbReference type="GO" id="GO:0006633">
    <property type="term" value="P:fatty acid biosynthetic process"/>
    <property type="evidence" value="ECO:0007669"/>
    <property type="project" value="UniProtKB-UniRule"/>
</dbReference>
<sequence length="373" mass="39279">MRIAIDAMGGDLGPRPAVLGSAEAVCDDPDLELLLFGPAGRLEDEIARLPRQLAAAASRLRVEDAPSVVQQSQRPSEVLRQGSDTSMARMLDCVAGGDAAAGVCAGNTGALMALARRALGTVAGIPRPAISTAIPTRALGRCYLLDLGANVEASAERLVDFALMGEVMARHVDGLAAPRVALLNVGVEGTKGTRSVRDADAWLRRHPDIAYLGYVEGDGIFSGEADVVVCDGFVGNAVLKASEGLARLLVERVQATFEAHWGSRLVGLLARPALRRLKGELDPVRYNGASLLGLDGIVIKSHASADATGFRYAVQRAVNEVRRDLPSRLAAELYHRRSPVDSAAGGRIESGSRPDGPIMPDVTGIDDSQQAQR</sequence>
<evidence type="ECO:0000256" key="10">
    <source>
        <dbReference type="HAMAP-Rule" id="MF_00019"/>
    </source>
</evidence>
<dbReference type="EMBL" id="CABVOU010000039">
    <property type="protein sequence ID" value="VVZ96235.1"/>
    <property type="molecule type" value="Genomic_DNA"/>
</dbReference>
<dbReference type="Proteomes" id="UP000326725">
    <property type="component" value="Unassembled WGS sequence"/>
</dbReference>
<dbReference type="Pfam" id="PF02504">
    <property type="entry name" value="FA_synthesis"/>
    <property type="match status" value="1"/>
</dbReference>
<keyword evidence="6 10" id="KW-0594">Phospholipid biosynthesis</keyword>
<dbReference type="PANTHER" id="PTHR30100:SF1">
    <property type="entry name" value="PHOSPHATE ACYLTRANSFERASE"/>
    <property type="match status" value="1"/>
</dbReference>
<dbReference type="NCBIfam" id="TIGR00182">
    <property type="entry name" value="plsX"/>
    <property type="match status" value="1"/>
</dbReference>
<comment type="similarity">
    <text evidence="10">Belongs to the PlsX family.</text>
</comment>
<evidence type="ECO:0000256" key="4">
    <source>
        <dbReference type="ARBA" id="ARBA00022679"/>
    </source>
</evidence>
<evidence type="ECO:0000256" key="5">
    <source>
        <dbReference type="ARBA" id="ARBA00023098"/>
    </source>
</evidence>
<name>A0A5K1I480_9GAMM</name>
<keyword evidence="2 10" id="KW-0963">Cytoplasm</keyword>
<evidence type="ECO:0000256" key="3">
    <source>
        <dbReference type="ARBA" id="ARBA00022516"/>
    </source>
</evidence>
<dbReference type="UniPathway" id="UPA00085"/>
<proteinExistence type="inferred from homology"/>
<keyword evidence="13" id="KW-1185">Reference proteome</keyword>
<comment type="subcellular location">
    <subcellularLocation>
        <location evidence="10">Cytoplasm</location>
    </subcellularLocation>
    <text evidence="10">Associated with the membrane possibly through PlsY.</text>
</comment>
<comment type="catalytic activity">
    <reaction evidence="1 10">
        <text>a fatty acyl-[ACP] + phosphate = an acyl phosphate + holo-[ACP]</text>
        <dbReference type="Rhea" id="RHEA:42292"/>
        <dbReference type="Rhea" id="RHEA-COMP:9685"/>
        <dbReference type="Rhea" id="RHEA-COMP:14125"/>
        <dbReference type="ChEBI" id="CHEBI:43474"/>
        <dbReference type="ChEBI" id="CHEBI:59918"/>
        <dbReference type="ChEBI" id="CHEBI:64479"/>
        <dbReference type="ChEBI" id="CHEBI:138651"/>
        <dbReference type="EC" id="2.3.1.274"/>
    </reaction>
</comment>
<evidence type="ECO:0000256" key="9">
    <source>
        <dbReference type="ARBA" id="ARBA00046608"/>
    </source>
</evidence>
<dbReference type="SUPFAM" id="SSF53659">
    <property type="entry name" value="Isocitrate/Isopropylmalate dehydrogenase-like"/>
    <property type="match status" value="1"/>
</dbReference>
<dbReference type="GO" id="GO:0005737">
    <property type="term" value="C:cytoplasm"/>
    <property type="evidence" value="ECO:0007669"/>
    <property type="project" value="UniProtKB-SubCell"/>
</dbReference>
<evidence type="ECO:0000256" key="7">
    <source>
        <dbReference type="ARBA" id="ARBA00023264"/>
    </source>
</evidence>
<feature type="region of interest" description="Disordered" evidence="11">
    <location>
        <begin position="341"/>
        <end position="373"/>
    </location>
</feature>
<gene>
    <name evidence="10 12" type="primary">plsX</name>
    <name evidence="12" type="ORF">HALO32_02331</name>
</gene>
<dbReference type="RefSeq" id="WP_151444053.1">
    <property type="nucleotide sequence ID" value="NZ_CABVOU010000039.1"/>
</dbReference>
<comment type="function">
    <text evidence="10">Catalyzes the reversible formation of acyl-phosphate (acyl-PO(4)) from acyl-[acyl-carrier-protein] (acyl-ACP). This enzyme utilizes acyl-ACP as fatty acyl donor, but not acyl-CoA.</text>
</comment>
<reference evidence="12 13" key="1">
    <citation type="submission" date="2019-09" db="EMBL/GenBank/DDBJ databases">
        <authorList>
            <person name="Criscuolo A."/>
        </authorList>
    </citation>
    <scope>NUCLEOTIDE SEQUENCE [LARGE SCALE GENOMIC DNA]</scope>
    <source>
        <strain evidence="13">3(2)</strain>
    </source>
</reference>
<dbReference type="Gene3D" id="3.40.718.10">
    <property type="entry name" value="Isopropylmalate Dehydrogenase"/>
    <property type="match status" value="1"/>
</dbReference>
<dbReference type="InterPro" id="IPR012281">
    <property type="entry name" value="Phospholipid_synth_PlsX-like"/>
</dbReference>
<evidence type="ECO:0000256" key="6">
    <source>
        <dbReference type="ARBA" id="ARBA00023209"/>
    </source>
</evidence>
<dbReference type="HAMAP" id="MF_00019">
    <property type="entry name" value="PlsX"/>
    <property type="match status" value="1"/>
</dbReference>
<evidence type="ECO:0000313" key="13">
    <source>
        <dbReference type="Proteomes" id="UP000326725"/>
    </source>
</evidence>
<dbReference type="PIRSF" id="PIRSF002465">
    <property type="entry name" value="Phsphlp_syn_PlsX"/>
    <property type="match status" value="1"/>
</dbReference>
<dbReference type="EC" id="2.3.1.274" evidence="8 10"/>
<comment type="subunit">
    <text evidence="9 10">Homodimer. Probably interacts with PlsY.</text>
</comment>
<evidence type="ECO:0000256" key="11">
    <source>
        <dbReference type="SAM" id="MobiDB-lite"/>
    </source>
</evidence>
<dbReference type="PANTHER" id="PTHR30100">
    <property type="entry name" value="FATTY ACID/PHOSPHOLIPID SYNTHESIS PROTEIN PLSX"/>
    <property type="match status" value="1"/>
</dbReference>
<keyword evidence="7 10" id="KW-1208">Phospholipid metabolism</keyword>
<dbReference type="InterPro" id="IPR003664">
    <property type="entry name" value="FA_synthesis"/>
</dbReference>
<keyword evidence="4 10" id="KW-0808">Transferase</keyword>
<organism evidence="12 13">
    <name type="scientific">Halomonas lysinitropha</name>
    <dbReference type="NCBI Taxonomy" id="2607506"/>
    <lineage>
        <taxon>Bacteria</taxon>
        <taxon>Pseudomonadati</taxon>
        <taxon>Pseudomonadota</taxon>
        <taxon>Gammaproteobacteria</taxon>
        <taxon>Oceanospirillales</taxon>
        <taxon>Halomonadaceae</taxon>
        <taxon>Halomonas</taxon>
    </lineage>
</organism>
<protein>
    <recommendedName>
        <fullName evidence="8 10">Phosphate acyltransferase</fullName>
        <ecNumber evidence="8 10">2.3.1.274</ecNumber>
    </recommendedName>
    <alternativeName>
        <fullName evidence="10">Acyl-ACP phosphotransacylase</fullName>
    </alternativeName>
    <alternativeName>
        <fullName evidence="10">Acyl-[acyl-carrier-protein]--phosphate acyltransferase</fullName>
    </alternativeName>
    <alternativeName>
        <fullName evidence="10">Phosphate-acyl-ACP acyltransferase</fullName>
    </alternativeName>
</protein>
<keyword evidence="3 10" id="KW-0444">Lipid biosynthesis</keyword>
<dbReference type="GO" id="GO:0043811">
    <property type="term" value="F:phosphate:acyl-[acyl carrier protein] acyltransferase activity"/>
    <property type="evidence" value="ECO:0007669"/>
    <property type="project" value="UniProtKB-UniRule"/>
</dbReference>
<evidence type="ECO:0000256" key="2">
    <source>
        <dbReference type="ARBA" id="ARBA00022490"/>
    </source>
</evidence>
<evidence type="ECO:0000313" key="12">
    <source>
        <dbReference type="EMBL" id="VVZ96235.1"/>
    </source>
</evidence>